<protein>
    <recommendedName>
        <fullName evidence="1">STAS domain-containing protein</fullName>
    </recommendedName>
</protein>
<dbReference type="Proteomes" id="UP000465812">
    <property type="component" value="Chromosome"/>
</dbReference>
<sequence>MSPDNIVIDVTDAHIWDASSVATLDAITRKYESKGKNVSLNDTSAKRHAHLSPLIAGAH</sequence>
<dbReference type="STRING" id="560555.BST30_00970"/>
<organism evidence="3 4">
    <name type="scientific">Mycobacterium mantenii</name>
    <dbReference type="NCBI Taxonomy" id="560555"/>
    <lineage>
        <taxon>Bacteria</taxon>
        <taxon>Bacillati</taxon>
        <taxon>Actinomycetota</taxon>
        <taxon>Actinomycetes</taxon>
        <taxon>Mycobacteriales</taxon>
        <taxon>Mycobacteriaceae</taxon>
        <taxon>Mycobacterium</taxon>
        <taxon>Mycobacterium avium complex (MAC)</taxon>
    </lineage>
</organism>
<evidence type="ECO:0000313" key="3">
    <source>
        <dbReference type="EMBL" id="ORB09200.1"/>
    </source>
</evidence>
<evidence type="ECO:0000313" key="4">
    <source>
        <dbReference type="Proteomes" id="UP000192760"/>
    </source>
</evidence>
<evidence type="ECO:0000313" key="5">
    <source>
        <dbReference type="Proteomes" id="UP000465812"/>
    </source>
</evidence>
<dbReference type="EMBL" id="AP022590">
    <property type="protein sequence ID" value="BBY37240.1"/>
    <property type="molecule type" value="Genomic_DNA"/>
</dbReference>
<keyword evidence="5" id="KW-1185">Reference proteome</keyword>
<reference evidence="3 4" key="1">
    <citation type="submission" date="2017-02" db="EMBL/GenBank/DDBJ databases">
        <title>The new phylogeny of genus Mycobacterium.</title>
        <authorList>
            <person name="Tortoli E."/>
            <person name="Trovato A."/>
            <person name="Cirillo D.M."/>
        </authorList>
    </citation>
    <scope>NUCLEOTIDE SEQUENCE [LARGE SCALE GENOMIC DNA]</scope>
    <source>
        <strain evidence="3 4">DSM 45255</strain>
    </source>
</reference>
<dbReference type="PROSITE" id="PS50801">
    <property type="entry name" value="STAS"/>
    <property type="match status" value="1"/>
</dbReference>
<reference evidence="2 5" key="2">
    <citation type="journal article" date="2019" name="Emerg. Microbes Infect.">
        <title>Comprehensive subspecies identification of 175 nontuberculous mycobacteria species based on 7547 genomic profiles.</title>
        <authorList>
            <person name="Matsumoto Y."/>
            <person name="Kinjo T."/>
            <person name="Motooka D."/>
            <person name="Nabeya D."/>
            <person name="Jung N."/>
            <person name="Uechi K."/>
            <person name="Horii T."/>
            <person name="Iida T."/>
            <person name="Fujita J."/>
            <person name="Nakamura S."/>
        </authorList>
    </citation>
    <scope>NUCLEOTIDE SEQUENCE [LARGE SCALE GENOMIC DNA]</scope>
    <source>
        <strain evidence="2 5">JCM 18113</strain>
    </source>
</reference>
<reference evidence="2" key="3">
    <citation type="submission" date="2020-02" db="EMBL/GenBank/DDBJ databases">
        <authorList>
            <person name="Matsumoto Y."/>
            <person name="Kinjo T."/>
            <person name="Motooka D."/>
            <person name="Nabeya D."/>
            <person name="Jung N."/>
            <person name="Uechi K."/>
            <person name="Horii T."/>
            <person name="Iida T."/>
            <person name="Fujita J."/>
            <person name="Nakamura S."/>
        </authorList>
    </citation>
    <scope>NUCLEOTIDE SEQUENCE</scope>
    <source>
        <strain evidence="2">JCM 18113</strain>
    </source>
</reference>
<dbReference type="Gene3D" id="3.30.750.24">
    <property type="entry name" value="STAS domain"/>
    <property type="match status" value="1"/>
</dbReference>
<feature type="domain" description="STAS" evidence="1">
    <location>
        <begin position="1"/>
        <end position="40"/>
    </location>
</feature>
<dbReference type="AlphaFoldDB" id="A0A1X0G6R3"/>
<name>A0A1X0G6R3_MYCNT</name>
<evidence type="ECO:0000313" key="2">
    <source>
        <dbReference type="EMBL" id="BBY37240.1"/>
    </source>
</evidence>
<accession>A0A1X0G6R3</accession>
<proteinExistence type="predicted"/>
<dbReference type="Proteomes" id="UP000192760">
    <property type="component" value="Unassembled WGS sequence"/>
</dbReference>
<dbReference type="InterPro" id="IPR036513">
    <property type="entry name" value="STAS_dom_sf"/>
</dbReference>
<gene>
    <name evidence="3" type="ORF">BST30_00970</name>
    <name evidence="2" type="ORF">MMAN_13740</name>
</gene>
<dbReference type="EMBL" id="MVHW01000001">
    <property type="protein sequence ID" value="ORB09200.1"/>
    <property type="molecule type" value="Genomic_DNA"/>
</dbReference>
<evidence type="ECO:0000259" key="1">
    <source>
        <dbReference type="PROSITE" id="PS50801"/>
    </source>
</evidence>
<dbReference type="InterPro" id="IPR002645">
    <property type="entry name" value="STAS_dom"/>
</dbReference>
<dbReference type="SUPFAM" id="SSF52091">
    <property type="entry name" value="SpoIIaa-like"/>
    <property type="match status" value="1"/>
</dbReference>